<dbReference type="Proteomes" id="UP001199795">
    <property type="component" value="Unassembled WGS sequence"/>
</dbReference>
<proteinExistence type="predicted"/>
<name>A0AAE3EP92_9FLAO</name>
<dbReference type="AlphaFoldDB" id="A0AAE3EP92"/>
<reference evidence="1" key="1">
    <citation type="submission" date="2022-01" db="EMBL/GenBank/DDBJ databases">
        <title>Draft genome sequence of Sabulilitoribacter arenilitoris KCTC 52401.</title>
        <authorList>
            <person name="Oh J.-S."/>
        </authorList>
    </citation>
    <scope>NUCLEOTIDE SEQUENCE</scope>
    <source>
        <strain evidence="1">HMF6543</strain>
    </source>
</reference>
<comment type="caution">
    <text evidence="1">The sequence shown here is derived from an EMBL/GenBank/DDBJ whole genome shotgun (WGS) entry which is preliminary data.</text>
</comment>
<dbReference type="RefSeq" id="WP_237240454.1">
    <property type="nucleotide sequence ID" value="NZ_JAKKDU010000014.1"/>
</dbReference>
<organism evidence="1 2">
    <name type="scientific">Wocania arenilitoris</name>
    <dbReference type="NCBI Taxonomy" id="2044858"/>
    <lineage>
        <taxon>Bacteria</taxon>
        <taxon>Pseudomonadati</taxon>
        <taxon>Bacteroidota</taxon>
        <taxon>Flavobacteriia</taxon>
        <taxon>Flavobacteriales</taxon>
        <taxon>Flavobacteriaceae</taxon>
        <taxon>Wocania</taxon>
    </lineage>
</organism>
<evidence type="ECO:0000313" key="2">
    <source>
        <dbReference type="Proteomes" id="UP001199795"/>
    </source>
</evidence>
<keyword evidence="2" id="KW-1185">Reference proteome</keyword>
<protein>
    <submittedName>
        <fullName evidence="1">Uncharacterized protein</fullName>
    </submittedName>
</protein>
<dbReference type="EMBL" id="JAKKDU010000014">
    <property type="protein sequence ID" value="MCF7569120.1"/>
    <property type="molecule type" value="Genomic_DNA"/>
</dbReference>
<evidence type="ECO:0000313" key="1">
    <source>
        <dbReference type="EMBL" id="MCF7569120.1"/>
    </source>
</evidence>
<accession>A0AAE3EP92</accession>
<gene>
    <name evidence="1" type="ORF">L3X37_12200</name>
</gene>
<sequence>MKNISAFTLNIFLLVSISIITVDKVSAQENGIFELKNKNKILSKTNAKKSSDRQEFYKLSQKLHTTAYISNNSVRNTYGDGKVQKITFSDSKSFSILNNNDYNEVELITITLKNSSDLNNKLDLTSNKNLGKLKYVFIKCYFKCTENQIDNFIASHPNIRVFYRTETPS</sequence>